<dbReference type="Proteomes" id="UP000275408">
    <property type="component" value="Unassembled WGS sequence"/>
</dbReference>
<evidence type="ECO:0000313" key="1">
    <source>
        <dbReference type="EMBL" id="RMX52048.1"/>
    </source>
</evidence>
<dbReference type="Pfam" id="PF13469">
    <property type="entry name" value="Sulfotransfer_3"/>
    <property type="match status" value="1"/>
</dbReference>
<dbReference type="OMA" id="ICHAQDM"/>
<comment type="caution">
    <text evidence="1">The sequence shown here is derived from an EMBL/GenBank/DDBJ whole genome shotgun (WGS) entry which is preliminary data.</text>
</comment>
<gene>
    <name evidence="1" type="ORF">pdam_00003771</name>
</gene>
<proteinExistence type="predicted"/>
<dbReference type="EMBL" id="RCHS01001704">
    <property type="protein sequence ID" value="RMX52048.1"/>
    <property type="molecule type" value="Genomic_DNA"/>
</dbReference>
<dbReference type="InterPro" id="IPR027417">
    <property type="entry name" value="P-loop_NTPase"/>
</dbReference>
<dbReference type="InterPro" id="IPR051135">
    <property type="entry name" value="Gal/GlcNAc/GalNAc_ST"/>
</dbReference>
<keyword evidence="2" id="KW-1185">Reference proteome</keyword>
<dbReference type="PROSITE" id="PS51257">
    <property type="entry name" value="PROKAR_LIPOPROTEIN"/>
    <property type="match status" value="1"/>
</dbReference>
<dbReference type="STRING" id="46731.A0A3M6UF51"/>
<name>A0A3M6UF51_POCDA</name>
<reference evidence="1 2" key="1">
    <citation type="journal article" date="2018" name="Sci. Rep.">
        <title>Comparative analysis of the Pocillopora damicornis genome highlights role of immune system in coral evolution.</title>
        <authorList>
            <person name="Cunning R."/>
            <person name="Bay R.A."/>
            <person name="Gillette P."/>
            <person name="Baker A.C."/>
            <person name="Traylor-Knowles N."/>
        </authorList>
    </citation>
    <scope>NUCLEOTIDE SEQUENCE [LARGE SCALE GENOMIC DNA]</scope>
    <source>
        <strain evidence="1">RSMAS</strain>
        <tissue evidence="1">Whole animal</tissue>
    </source>
</reference>
<dbReference type="AlphaFoldDB" id="A0A3M6UF51"/>
<dbReference type="SUPFAM" id="SSF52540">
    <property type="entry name" value="P-loop containing nucleoside triphosphate hydrolases"/>
    <property type="match status" value="1"/>
</dbReference>
<protein>
    <submittedName>
        <fullName evidence="1">Uncharacterized protein</fullName>
    </submittedName>
</protein>
<sequence>MAKPRRVPGILGLIALGITACIAIRALCKYSGLVAFQPPTETRKGKTNILIISNARSGSSYLGQIFNHHPQVFYIYEPLITFQVTSVRNSSLYEQTALGLLRDIFNCRFKQQTEFLSFMSHMQLNRFSSHAFTSPYCKNITNAKDNRTTIYCKDLDPLITSLSCSLHSHTVVKVLAHRLPFLDVDRLQRLLARDRDNLKIIHLMRDPRAVIASMDRVGWGLETSAVKMATTNFSHFTNLVQKFCSNSIRTLRLALLAESKFPDRYKLVRYEDLVKLPLNVSQGLFDFTGIPMSDQVMNYLNSGTQSRESGANHAYGTLRKNASLLIDAWRNQFSIEAVRMVESQCWPVLEILRYTPIHSPVLLGT</sequence>
<dbReference type="PANTHER" id="PTHR10704">
    <property type="entry name" value="CARBOHYDRATE SULFOTRANSFERASE"/>
    <property type="match status" value="1"/>
</dbReference>
<evidence type="ECO:0000313" key="2">
    <source>
        <dbReference type="Proteomes" id="UP000275408"/>
    </source>
</evidence>
<dbReference type="Gene3D" id="3.40.50.300">
    <property type="entry name" value="P-loop containing nucleotide triphosphate hydrolases"/>
    <property type="match status" value="1"/>
</dbReference>
<organism evidence="1 2">
    <name type="scientific">Pocillopora damicornis</name>
    <name type="common">Cauliflower coral</name>
    <name type="synonym">Millepora damicornis</name>
    <dbReference type="NCBI Taxonomy" id="46731"/>
    <lineage>
        <taxon>Eukaryota</taxon>
        <taxon>Metazoa</taxon>
        <taxon>Cnidaria</taxon>
        <taxon>Anthozoa</taxon>
        <taxon>Hexacorallia</taxon>
        <taxon>Scleractinia</taxon>
        <taxon>Astrocoeniina</taxon>
        <taxon>Pocilloporidae</taxon>
        <taxon>Pocillopora</taxon>
    </lineage>
</organism>
<dbReference type="PANTHER" id="PTHR10704:SF44">
    <property type="entry name" value="LD35051P-RELATED"/>
    <property type="match status" value="1"/>
</dbReference>
<dbReference type="OrthoDB" id="6138663at2759"/>
<dbReference type="GO" id="GO:0006790">
    <property type="term" value="P:sulfur compound metabolic process"/>
    <property type="evidence" value="ECO:0007669"/>
    <property type="project" value="TreeGrafter"/>
</dbReference>
<dbReference type="GO" id="GO:0001517">
    <property type="term" value="F:N-acetylglucosamine 6-O-sulfotransferase activity"/>
    <property type="evidence" value="ECO:0007669"/>
    <property type="project" value="TreeGrafter"/>
</dbReference>
<dbReference type="GO" id="GO:0006044">
    <property type="term" value="P:N-acetylglucosamine metabolic process"/>
    <property type="evidence" value="ECO:0007669"/>
    <property type="project" value="TreeGrafter"/>
</dbReference>
<accession>A0A3M6UF51</accession>